<feature type="compositionally biased region" description="Acidic residues" evidence="1">
    <location>
        <begin position="37"/>
        <end position="46"/>
    </location>
</feature>
<feature type="region of interest" description="Disordered" evidence="1">
    <location>
        <begin position="1"/>
        <end position="48"/>
    </location>
</feature>
<evidence type="ECO:0000313" key="3">
    <source>
        <dbReference type="Proteomes" id="UP000054248"/>
    </source>
</evidence>
<evidence type="ECO:0000256" key="1">
    <source>
        <dbReference type="SAM" id="MobiDB-lite"/>
    </source>
</evidence>
<proteinExistence type="predicted"/>
<dbReference type="SUPFAM" id="SSF51735">
    <property type="entry name" value="NAD(P)-binding Rossmann-fold domains"/>
    <property type="match status" value="1"/>
</dbReference>
<sequence>MSSLKDSLRRTKEKMLRPSSRNEIKVQTPATPPLEYDQTEQLDSEPAEPPITLAVIGAGQRGKRYASYALANPKLCKVVAVAEPREKTREIFAKNHSIPETGIFNSYDDLLAASQKLREETGKRIADATFYVDPHPI</sequence>
<dbReference type="STRING" id="1051891.A0A0C3K4U7"/>
<evidence type="ECO:0008006" key="4">
    <source>
        <dbReference type="Google" id="ProtNLM"/>
    </source>
</evidence>
<name>A0A0C3K4U7_9AGAM</name>
<feature type="compositionally biased region" description="Basic and acidic residues" evidence="1">
    <location>
        <begin position="1"/>
        <end position="24"/>
    </location>
</feature>
<reference evidence="2 3" key="1">
    <citation type="submission" date="2014-04" db="EMBL/GenBank/DDBJ databases">
        <authorList>
            <consortium name="DOE Joint Genome Institute"/>
            <person name="Kuo A."/>
            <person name="Girlanda M."/>
            <person name="Perotto S."/>
            <person name="Kohler A."/>
            <person name="Nagy L.G."/>
            <person name="Floudas D."/>
            <person name="Copeland A."/>
            <person name="Barry K.W."/>
            <person name="Cichocki N."/>
            <person name="Veneault-Fourrey C."/>
            <person name="LaButti K."/>
            <person name="Lindquist E.A."/>
            <person name="Lipzen A."/>
            <person name="Lundell T."/>
            <person name="Morin E."/>
            <person name="Murat C."/>
            <person name="Sun H."/>
            <person name="Tunlid A."/>
            <person name="Henrissat B."/>
            <person name="Grigoriev I.V."/>
            <person name="Hibbett D.S."/>
            <person name="Martin F."/>
            <person name="Nordberg H.P."/>
            <person name="Cantor M.N."/>
            <person name="Hua S.X."/>
        </authorList>
    </citation>
    <scope>NUCLEOTIDE SEQUENCE [LARGE SCALE GENOMIC DNA]</scope>
    <source>
        <strain evidence="2 3">MUT 4182</strain>
    </source>
</reference>
<protein>
    <recommendedName>
        <fullName evidence="4">Gfo/Idh/MocA-like oxidoreductase N-terminal domain-containing protein</fullName>
    </recommendedName>
</protein>
<dbReference type="Proteomes" id="UP000054248">
    <property type="component" value="Unassembled WGS sequence"/>
</dbReference>
<reference evidence="3" key="2">
    <citation type="submission" date="2015-01" db="EMBL/GenBank/DDBJ databases">
        <title>Evolutionary Origins and Diversification of the Mycorrhizal Mutualists.</title>
        <authorList>
            <consortium name="DOE Joint Genome Institute"/>
            <consortium name="Mycorrhizal Genomics Consortium"/>
            <person name="Kohler A."/>
            <person name="Kuo A."/>
            <person name="Nagy L.G."/>
            <person name="Floudas D."/>
            <person name="Copeland A."/>
            <person name="Barry K.W."/>
            <person name="Cichocki N."/>
            <person name="Veneault-Fourrey C."/>
            <person name="LaButti K."/>
            <person name="Lindquist E.A."/>
            <person name="Lipzen A."/>
            <person name="Lundell T."/>
            <person name="Morin E."/>
            <person name="Murat C."/>
            <person name="Riley R."/>
            <person name="Ohm R."/>
            <person name="Sun H."/>
            <person name="Tunlid A."/>
            <person name="Henrissat B."/>
            <person name="Grigoriev I.V."/>
            <person name="Hibbett D.S."/>
            <person name="Martin F."/>
        </authorList>
    </citation>
    <scope>NUCLEOTIDE SEQUENCE [LARGE SCALE GENOMIC DNA]</scope>
    <source>
        <strain evidence="3">MUT 4182</strain>
    </source>
</reference>
<dbReference type="Gene3D" id="3.40.50.720">
    <property type="entry name" value="NAD(P)-binding Rossmann-like Domain"/>
    <property type="match status" value="1"/>
</dbReference>
<accession>A0A0C3K4U7</accession>
<dbReference type="OrthoDB" id="64915at2759"/>
<gene>
    <name evidence="2" type="ORF">M407DRAFT_33953</name>
</gene>
<dbReference type="EMBL" id="KN823578">
    <property type="protein sequence ID" value="KIO16398.1"/>
    <property type="molecule type" value="Genomic_DNA"/>
</dbReference>
<keyword evidence="3" id="KW-1185">Reference proteome</keyword>
<evidence type="ECO:0000313" key="2">
    <source>
        <dbReference type="EMBL" id="KIO16398.1"/>
    </source>
</evidence>
<dbReference type="AlphaFoldDB" id="A0A0C3K4U7"/>
<organism evidence="2 3">
    <name type="scientific">Tulasnella calospora MUT 4182</name>
    <dbReference type="NCBI Taxonomy" id="1051891"/>
    <lineage>
        <taxon>Eukaryota</taxon>
        <taxon>Fungi</taxon>
        <taxon>Dikarya</taxon>
        <taxon>Basidiomycota</taxon>
        <taxon>Agaricomycotina</taxon>
        <taxon>Agaricomycetes</taxon>
        <taxon>Cantharellales</taxon>
        <taxon>Tulasnellaceae</taxon>
        <taxon>Tulasnella</taxon>
    </lineage>
</organism>
<dbReference type="InterPro" id="IPR036291">
    <property type="entry name" value="NAD(P)-bd_dom_sf"/>
</dbReference>
<dbReference type="HOGENOM" id="CLU_1866619_0_0_1"/>